<reference evidence="1" key="1">
    <citation type="submission" date="2022-10" db="EMBL/GenBank/DDBJ databases">
        <title>The complete genomes of actinobacterial strains from the NBC collection.</title>
        <authorList>
            <person name="Joergensen T.S."/>
            <person name="Alvarez Arevalo M."/>
            <person name="Sterndorff E.B."/>
            <person name="Faurdal D."/>
            <person name="Vuksanovic O."/>
            <person name="Mourched A.-S."/>
            <person name="Charusanti P."/>
            <person name="Shaw S."/>
            <person name="Blin K."/>
            <person name="Weber T."/>
        </authorList>
    </citation>
    <scope>NUCLEOTIDE SEQUENCE</scope>
    <source>
        <strain evidence="1">NBC_00093</strain>
    </source>
</reference>
<organism evidence="1">
    <name type="scientific">Streptomyces sp. NBC_00093</name>
    <dbReference type="NCBI Taxonomy" id="2975649"/>
    <lineage>
        <taxon>Bacteria</taxon>
        <taxon>Bacillati</taxon>
        <taxon>Actinomycetota</taxon>
        <taxon>Actinomycetes</taxon>
        <taxon>Kitasatosporales</taxon>
        <taxon>Streptomycetaceae</taxon>
        <taxon>Streptomyces</taxon>
    </lineage>
</organism>
<sequence length="79" mass="8708">MDDFATCNRPVLDNGELVLGLAVRPRIPMPLTAFDEQLAQKFAFFNERPAGLSDVSALREVHPGPMTLGTWLRGTGRKP</sequence>
<name>A0AAU2AEJ3_9ACTN</name>
<protein>
    <submittedName>
        <fullName evidence="1">Uncharacterized protein</fullName>
    </submittedName>
</protein>
<proteinExistence type="predicted"/>
<evidence type="ECO:0000313" key="1">
    <source>
        <dbReference type="EMBL" id="WTT23162.1"/>
    </source>
</evidence>
<dbReference type="EMBL" id="CP108222">
    <property type="protein sequence ID" value="WTT23162.1"/>
    <property type="molecule type" value="Genomic_DNA"/>
</dbReference>
<dbReference type="AlphaFoldDB" id="A0AAU2AEJ3"/>
<gene>
    <name evidence="1" type="ORF">OHA22_50190</name>
</gene>
<accession>A0AAU2AEJ3</accession>